<sequence length="316" mass="35361">MSIQIDWQRLIEDAEVVENRLKEFLDEQFQRIDLPPFIQSLSVSSFKLGGIPPEITIRHISDPFPEFYEEEDSDTDGEASSKNTTPTPKGHGSLKDPSKRLRASRLMSPVSEIPTKPFGRTSTPSGSLNYFPHNHGSQPNELSTAANDISQIIDEQDGFESAENSESIEKESFEDLGLDETYSPLDAQMFVELRYAGDTQLGVAATLLVNYPAPGFISLPLEFKITGLEIHSLAVIAYIKKRVHLSILCDIDGNDQMSSDDVKVITQLNMESKIGDHGENGAVLRNVSKVEQFILEQLRRVLRDELVWPGWITLEL</sequence>
<dbReference type="AlphaFoldDB" id="A0A2T0FI94"/>
<dbReference type="GO" id="GO:0032865">
    <property type="term" value="C:ERMES complex"/>
    <property type="evidence" value="ECO:0007669"/>
    <property type="project" value="UniProtKB-UniRule"/>
</dbReference>
<feature type="compositionally biased region" description="Acidic residues" evidence="10">
    <location>
        <begin position="67"/>
        <end position="77"/>
    </location>
</feature>
<evidence type="ECO:0000313" key="13">
    <source>
        <dbReference type="Proteomes" id="UP000238350"/>
    </source>
</evidence>
<feature type="region of interest" description="Disordered" evidence="10">
    <location>
        <begin position="59"/>
        <end position="101"/>
    </location>
</feature>
<feature type="domain" description="SMP-LTD" evidence="11">
    <location>
        <begin position="1"/>
        <end position="316"/>
    </location>
</feature>
<dbReference type="GO" id="GO:0005789">
    <property type="term" value="C:endoplasmic reticulum membrane"/>
    <property type="evidence" value="ECO:0007669"/>
    <property type="project" value="UniProtKB-SubCell"/>
</dbReference>
<comment type="subcellular location">
    <subcellularLocation>
        <location evidence="1">Membrane</location>
    </subcellularLocation>
    <subcellularLocation>
        <location evidence="9">Mitochondrion outer membrane</location>
        <topology evidence="9">Peripheral membrane protein</topology>
        <orientation evidence="9">Cytoplasmic side</orientation>
    </subcellularLocation>
    <subcellularLocation>
        <location evidence="9">Endoplasmic reticulum membrane</location>
        <topology evidence="9">Peripheral membrane protein</topology>
        <orientation evidence="9">Cytoplasmic side</orientation>
    </subcellularLocation>
    <text evidence="9">The ERMES/MDM complex localizes to a few discrete foci (around 10 per single cell), that represent mitochondria-endoplasmic reticulum junctions. These foci are often found next to mtDNA nucleoids.</text>
</comment>
<evidence type="ECO:0000259" key="11">
    <source>
        <dbReference type="PROSITE" id="PS51847"/>
    </source>
</evidence>
<reference evidence="12 13" key="1">
    <citation type="submission" date="2017-04" db="EMBL/GenBank/DDBJ databases">
        <title>Genome sequencing of [Candida] sorbophila.</title>
        <authorList>
            <person name="Ahn J.O."/>
        </authorList>
    </citation>
    <scope>NUCLEOTIDE SEQUENCE [LARGE SCALE GENOMIC DNA]</scope>
    <source>
        <strain evidence="12 13">DS02</strain>
    </source>
</reference>
<gene>
    <name evidence="9" type="primary">MDM12</name>
    <name evidence="12" type="ORF">B9G98_02325</name>
</gene>
<dbReference type="GO" id="GO:0015914">
    <property type="term" value="P:phospholipid transport"/>
    <property type="evidence" value="ECO:0007669"/>
    <property type="project" value="TreeGrafter"/>
</dbReference>
<dbReference type="OrthoDB" id="3356905at2759"/>
<keyword evidence="13" id="KW-1185">Reference proteome</keyword>
<dbReference type="GO" id="GO:0008289">
    <property type="term" value="F:lipid binding"/>
    <property type="evidence" value="ECO:0007669"/>
    <property type="project" value="UniProtKB-KW"/>
</dbReference>
<dbReference type="PANTHER" id="PTHR28204">
    <property type="entry name" value="MITOCHONDRIAL DISTRIBUTION AND MORPHOLOGY PROTEIN 12"/>
    <property type="match status" value="1"/>
</dbReference>
<evidence type="ECO:0000256" key="7">
    <source>
        <dbReference type="ARBA" id="ARBA00023128"/>
    </source>
</evidence>
<name>A0A2T0FI94_9ASCO</name>
<dbReference type="CDD" id="cd21672">
    <property type="entry name" value="SMP_Mdm12"/>
    <property type="match status" value="1"/>
</dbReference>
<evidence type="ECO:0000256" key="4">
    <source>
        <dbReference type="ARBA" id="ARBA00022824"/>
    </source>
</evidence>
<feature type="region of interest" description="Disordered" evidence="10">
    <location>
        <begin position="110"/>
        <end position="129"/>
    </location>
</feature>
<evidence type="ECO:0000256" key="9">
    <source>
        <dbReference type="HAMAP-Rule" id="MF_03104"/>
    </source>
</evidence>
<evidence type="ECO:0000256" key="8">
    <source>
        <dbReference type="ARBA" id="ARBA00023136"/>
    </source>
</evidence>
<evidence type="ECO:0000256" key="5">
    <source>
        <dbReference type="ARBA" id="ARBA00023055"/>
    </source>
</evidence>
<keyword evidence="3 9" id="KW-1000">Mitochondrion outer membrane</keyword>
<keyword evidence="4 9" id="KW-0256">Endoplasmic reticulum</keyword>
<evidence type="ECO:0000256" key="2">
    <source>
        <dbReference type="ARBA" id="ARBA00022448"/>
    </source>
</evidence>
<keyword evidence="5" id="KW-0445">Lipid transport</keyword>
<comment type="function">
    <text evidence="9">Component of the ERMES/MDM complex, which serves as a molecular tether to connect the endoplasmic reticulum (ER) and mitochondria. Components of this complex are involved in the control of mitochondrial shape and protein biogenesis, and function in nonvesicular lipid trafficking between the ER and mitochondria. MDM12 is required for the interaction of the ER-resident membrane protein MMM1 and the outer mitochondrial membrane-resident beta-barrel protein MDM10. The MDM12-MMM1 subcomplex functions in the major beta-barrel assembly pathway that is responsible for biogenesis of all mitochondrial outer membrane beta-barrel proteins, and acts in a late step after the SAM complex. The MDM10-MDM12-MMM1 subcomplex further acts in the TOM40-specific pathway after the action of the MDM12-MMM1 complex. Essential for establishing and maintaining the structure of mitochondria and maintenance of mtDNA nucleoids.</text>
</comment>
<comment type="caution">
    <text evidence="12">The sequence shown here is derived from an EMBL/GenBank/DDBJ whole genome shotgun (WGS) entry which is preliminary data.</text>
</comment>
<dbReference type="STRING" id="45607.A0A2T0FI94"/>
<dbReference type="EMBL" id="NDIQ01000021">
    <property type="protein sequence ID" value="PRT54705.1"/>
    <property type="molecule type" value="Genomic_DNA"/>
</dbReference>
<dbReference type="GO" id="GO:1990456">
    <property type="term" value="P:mitochondrion-endoplasmic reticulum membrane tethering"/>
    <property type="evidence" value="ECO:0007669"/>
    <property type="project" value="TreeGrafter"/>
</dbReference>
<keyword evidence="2" id="KW-0813">Transport</keyword>
<feature type="compositionally biased region" description="Polar residues" evidence="10">
    <location>
        <begin position="78"/>
        <end position="87"/>
    </location>
</feature>
<dbReference type="HAMAP" id="MF_03104">
    <property type="entry name" value="Mdm12"/>
    <property type="match status" value="1"/>
</dbReference>
<dbReference type="InterPro" id="IPR031468">
    <property type="entry name" value="SMP_LBD"/>
</dbReference>
<dbReference type="InterPro" id="IPR018247">
    <property type="entry name" value="EF_Hand_1_Ca_BS"/>
</dbReference>
<dbReference type="GO" id="GO:0045040">
    <property type="term" value="P:protein insertion into mitochondrial outer membrane"/>
    <property type="evidence" value="ECO:0007669"/>
    <property type="project" value="UniProtKB-UniRule"/>
</dbReference>
<evidence type="ECO:0000313" key="12">
    <source>
        <dbReference type="EMBL" id="PRT54705.1"/>
    </source>
</evidence>
<evidence type="ECO:0000256" key="3">
    <source>
        <dbReference type="ARBA" id="ARBA00022787"/>
    </source>
</evidence>
<proteinExistence type="inferred from homology"/>
<dbReference type="Pfam" id="PF26544">
    <property type="entry name" value="Mdm12"/>
    <property type="match status" value="2"/>
</dbReference>
<evidence type="ECO:0000256" key="6">
    <source>
        <dbReference type="ARBA" id="ARBA00023121"/>
    </source>
</evidence>
<keyword evidence="7 9" id="KW-0496">Mitochondrion</keyword>
<dbReference type="InterPro" id="IPR027532">
    <property type="entry name" value="Mdm12"/>
</dbReference>
<comment type="subunit">
    <text evidence="9">Component of the ER-mitochondria encounter structure (ERMES) or MDM complex, composed of MMM1, MDM10, MDM12 and MDM34. A MMM1 homodimer associates with one molecule of MDM12 on each side in a pairwise head-to-tail manner, and the SMP-LTD domains of MMM1 and MDM12 generate a continuous hydrophobic tunnel for phospholipid trafficking.</text>
</comment>
<accession>A0A2T0FI94</accession>
<keyword evidence="6" id="KW-0446">Lipid-binding</keyword>
<protein>
    <recommendedName>
        <fullName evidence="9">Mitochondrial distribution and morphology protein 12</fullName>
    </recommendedName>
    <alternativeName>
        <fullName evidence="9">Mitochondrial inheritance component MDM12</fullName>
    </alternativeName>
</protein>
<comment type="similarity">
    <text evidence="9">Belongs to the MDM12 family.</text>
</comment>
<dbReference type="Proteomes" id="UP000238350">
    <property type="component" value="Unassembled WGS sequence"/>
</dbReference>
<dbReference type="PROSITE" id="PS51847">
    <property type="entry name" value="SMP"/>
    <property type="match status" value="1"/>
</dbReference>
<keyword evidence="8 9" id="KW-0472">Membrane</keyword>
<evidence type="ECO:0000256" key="1">
    <source>
        <dbReference type="ARBA" id="ARBA00004370"/>
    </source>
</evidence>
<evidence type="ECO:0000256" key="10">
    <source>
        <dbReference type="SAM" id="MobiDB-lite"/>
    </source>
</evidence>
<organism evidence="12 13">
    <name type="scientific">Wickerhamiella sorbophila</name>
    <dbReference type="NCBI Taxonomy" id="45607"/>
    <lineage>
        <taxon>Eukaryota</taxon>
        <taxon>Fungi</taxon>
        <taxon>Dikarya</taxon>
        <taxon>Ascomycota</taxon>
        <taxon>Saccharomycotina</taxon>
        <taxon>Dipodascomycetes</taxon>
        <taxon>Dipodascales</taxon>
        <taxon>Trichomonascaceae</taxon>
        <taxon>Wickerhamiella</taxon>
    </lineage>
</organism>
<dbReference type="PROSITE" id="PS00018">
    <property type="entry name" value="EF_HAND_1"/>
    <property type="match status" value="1"/>
</dbReference>
<dbReference type="PANTHER" id="PTHR28204:SF1">
    <property type="entry name" value="MITOCHONDRIAL DISTRIBUTION AND MORPHOLOGY PROTEIN 12"/>
    <property type="match status" value="1"/>
</dbReference>